<proteinExistence type="predicted"/>
<sequence>MKPFNTDNIKQLRAEIDKLGGTIVLVPHINPDGDAIGSVLGLANILKNAGKQVVVIVPNHFPEFLKWMKGSEELVVYVNAREKAQKIIAEAAMICCLDFNHLSRTGEMKELIENFEGQRVMIDHHPYPQGFADLELSHPDYSSTAELVFQVVKAMGYEQYIDLAAAECLFCGIMTDTGSFDYNVSDPQTFNTVSELLALGVNPEDIHGRVFDNYSVDRMRLMGHCLSECMEVFPEYHAAVMYLSKETKARFNYQKGDNEGFVNMPLSIKDIHFSAFFTENDDQIKASFRSKGEFAVNEFATAHFNGGGHRNAAGGEVFDSLKAVVDRFRKLLPEYAEELKRTKLD</sequence>
<dbReference type="SUPFAM" id="SSF64182">
    <property type="entry name" value="DHH phosphoesterases"/>
    <property type="match status" value="1"/>
</dbReference>
<dbReference type="RefSeq" id="WP_107823535.1">
    <property type="nucleotide sequence ID" value="NZ_QAAD01000021.1"/>
</dbReference>
<protein>
    <submittedName>
        <fullName evidence="3">Phosphoesterase RecJ-like protein</fullName>
    </submittedName>
</protein>
<dbReference type="Gene3D" id="3.90.1640.10">
    <property type="entry name" value="inorganic pyrophosphatase (n-terminal core)"/>
    <property type="match status" value="1"/>
</dbReference>
<evidence type="ECO:0000313" key="4">
    <source>
        <dbReference type="Proteomes" id="UP000243525"/>
    </source>
</evidence>
<name>A0A2T5BYB4_9BACT</name>
<organism evidence="3 4">
    <name type="scientific">Mangrovibacterium marinum</name>
    <dbReference type="NCBI Taxonomy" id="1639118"/>
    <lineage>
        <taxon>Bacteria</taxon>
        <taxon>Pseudomonadati</taxon>
        <taxon>Bacteroidota</taxon>
        <taxon>Bacteroidia</taxon>
        <taxon>Marinilabiliales</taxon>
        <taxon>Prolixibacteraceae</taxon>
        <taxon>Mangrovibacterium</taxon>
    </lineage>
</organism>
<dbReference type="Proteomes" id="UP000243525">
    <property type="component" value="Unassembled WGS sequence"/>
</dbReference>
<dbReference type="Pfam" id="PF02272">
    <property type="entry name" value="DHHA1"/>
    <property type="match status" value="1"/>
</dbReference>
<dbReference type="AlphaFoldDB" id="A0A2T5BYB4"/>
<evidence type="ECO:0000259" key="2">
    <source>
        <dbReference type="Pfam" id="PF02272"/>
    </source>
</evidence>
<dbReference type="InterPro" id="IPR051319">
    <property type="entry name" value="Oligoribo/pAp-PDE_c-di-AMP_PDE"/>
</dbReference>
<dbReference type="Gene3D" id="3.10.310.30">
    <property type="match status" value="1"/>
</dbReference>
<dbReference type="GO" id="GO:0003676">
    <property type="term" value="F:nucleic acid binding"/>
    <property type="evidence" value="ECO:0007669"/>
    <property type="project" value="InterPro"/>
</dbReference>
<gene>
    <name evidence="3" type="ORF">C8N47_12157</name>
</gene>
<dbReference type="OrthoDB" id="9803668at2"/>
<dbReference type="Pfam" id="PF01368">
    <property type="entry name" value="DHH"/>
    <property type="match status" value="1"/>
</dbReference>
<dbReference type="InterPro" id="IPR003156">
    <property type="entry name" value="DHHA1_dom"/>
</dbReference>
<keyword evidence="4" id="KW-1185">Reference proteome</keyword>
<feature type="domain" description="DHHA1" evidence="2">
    <location>
        <begin position="250"/>
        <end position="336"/>
    </location>
</feature>
<dbReference type="EMBL" id="QAAD01000021">
    <property type="protein sequence ID" value="PTN06804.1"/>
    <property type="molecule type" value="Genomic_DNA"/>
</dbReference>
<feature type="domain" description="DDH" evidence="1">
    <location>
        <begin position="23"/>
        <end position="173"/>
    </location>
</feature>
<evidence type="ECO:0000313" key="3">
    <source>
        <dbReference type="EMBL" id="PTN06804.1"/>
    </source>
</evidence>
<reference evidence="3 4" key="1">
    <citation type="submission" date="2018-04" db="EMBL/GenBank/DDBJ databases">
        <title>Genomic Encyclopedia of Archaeal and Bacterial Type Strains, Phase II (KMG-II): from individual species to whole genera.</title>
        <authorList>
            <person name="Goeker M."/>
        </authorList>
    </citation>
    <scope>NUCLEOTIDE SEQUENCE [LARGE SCALE GENOMIC DNA]</scope>
    <source>
        <strain evidence="3 4">DSM 28823</strain>
    </source>
</reference>
<dbReference type="PANTHER" id="PTHR47618">
    <property type="entry name" value="BIFUNCTIONAL OLIGORIBONUCLEASE AND PAP PHOSPHATASE NRNA"/>
    <property type="match status" value="1"/>
</dbReference>
<evidence type="ECO:0000259" key="1">
    <source>
        <dbReference type="Pfam" id="PF01368"/>
    </source>
</evidence>
<dbReference type="PANTHER" id="PTHR47618:SF1">
    <property type="entry name" value="BIFUNCTIONAL OLIGORIBONUCLEASE AND PAP PHOSPHATASE NRNA"/>
    <property type="match status" value="1"/>
</dbReference>
<comment type="caution">
    <text evidence="3">The sequence shown here is derived from an EMBL/GenBank/DDBJ whole genome shotgun (WGS) entry which is preliminary data.</text>
</comment>
<dbReference type="InterPro" id="IPR001667">
    <property type="entry name" value="DDH_dom"/>
</dbReference>
<dbReference type="InterPro" id="IPR038763">
    <property type="entry name" value="DHH_sf"/>
</dbReference>
<accession>A0A2T5BYB4</accession>